<gene>
    <name evidence="2" type="ORF">NQ314_016467</name>
</gene>
<name>A0AAV8WWZ7_9CUCU</name>
<organism evidence="2 3">
    <name type="scientific">Rhamnusium bicolor</name>
    <dbReference type="NCBI Taxonomy" id="1586634"/>
    <lineage>
        <taxon>Eukaryota</taxon>
        <taxon>Metazoa</taxon>
        <taxon>Ecdysozoa</taxon>
        <taxon>Arthropoda</taxon>
        <taxon>Hexapoda</taxon>
        <taxon>Insecta</taxon>
        <taxon>Pterygota</taxon>
        <taxon>Neoptera</taxon>
        <taxon>Endopterygota</taxon>
        <taxon>Coleoptera</taxon>
        <taxon>Polyphaga</taxon>
        <taxon>Cucujiformia</taxon>
        <taxon>Chrysomeloidea</taxon>
        <taxon>Cerambycidae</taxon>
        <taxon>Lepturinae</taxon>
        <taxon>Rhagiini</taxon>
        <taxon>Rhamnusium</taxon>
    </lineage>
</organism>
<keyword evidence="1" id="KW-1133">Transmembrane helix</keyword>
<evidence type="ECO:0000313" key="3">
    <source>
        <dbReference type="Proteomes" id="UP001162156"/>
    </source>
</evidence>
<reference evidence="2" key="1">
    <citation type="journal article" date="2023" name="Insect Mol. Biol.">
        <title>Genome sequencing provides insights into the evolution of gene families encoding plant cell wall-degrading enzymes in longhorned beetles.</title>
        <authorList>
            <person name="Shin N.R."/>
            <person name="Okamura Y."/>
            <person name="Kirsch R."/>
            <person name="Pauchet Y."/>
        </authorList>
    </citation>
    <scope>NUCLEOTIDE SEQUENCE</scope>
    <source>
        <strain evidence="2">RBIC_L_NR</strain>
    </source>
</reference>
<protein>
    <submittedName>
        <fullName evidence="2">Uncharacterized protein</fullName>
    </submittedName>
</protein>
<dbReference type="AlphaFoldDB" id="A0AAV8WWZ7"/>
<sequence>MYNTETACEVSDLSKILLGLSRTSKAASKIDPCVSALSPTITSTFSFTSPQNSLLLPSSISLSVFILSTSTTSNWEGDDCSISFCKSSLLIKAGRIFFGLGLTFAFFDRHSKDSVFDILDFLEAITCFLGAVSLVFIKPDTWRTIAV</sequence>
<dbReference type="EMBL" id="JANEYF010004577">
    <property type="protein sequence ID" value="KAJ8930702.1"/>
    <property type="molecule type" value="Genomic_DNA"/>
</dbReference>
<comment type="caution">
    <text evidence="2">The sequence shown here is derived from an EMBL/GenBank/DDBJ whole genome shotgun (WGS) entry which is preliminary data.</text>
</comment>
<keyword evidence="1" id="KW-0472">Membrane</keyword>
<keyword evidence="3" id="KW-1185">Reference proteome</keyword>
<feature type="transmembrane region" description="Helical" evidence="1">
    <location>
        <begin position="89"/>
        <end position="107"/>
    </location>
</feature>
<evidence type="ECO:0000313" key="2">
    <source>
        <dbReference type="EMBL" id="KAJ8930702.1"/>
    </source>
</evidence>
<proteinExistence type="predicted"/>
<evidence type="ECO:0000256" key="1">
    <source>
        <dbReference type="SAM" id="Phobius"/>
    </source>
</evidence>
<dbReference type="Proteomes" id="UP001162156">
    <property type="component" value="Unassembled WGS sequence"/>
</dbReference>
<keyword evidence="1" id="KW-0812">Transmembrane</keyword>
<accession>A0AAV8WWZ7</accession>
<feature type="transmembrane region" description="Helical" evidence="1">
    <location>
        <begin position="119"/>
        <end position="137"/>
    </location>
</feature>